<evidence type="ECO:0000313" key="3">
    <source>
        <dbReference type="Proteomes" id="UP000619788"/>
    </source>
</evidence>
<feature type="compositionally biased region" description="Polar residues" evidence="1">
    <location>
        <begin position="422"/>
        <end position="433"/>
    </location>
</feature>
<feature type="compositionally biased region" description="Low complexity" evidence="1">
    <location>
        <begin position="457"/>
        <end position="466"/>
    </location>
</feature>
<dbReference type="AlphaFoldDB" id="A0A8J3SDN1"/>
<sequence>MTAVVVSLVAVVLLVLVVVALGMRSMNRRESALPAERLREMAEKEASTPTRSTDEFAAREPKMDHFTPDLSPFDEPKPRAPRPSGARGKRGVNEFGEPDDYDDDYWTRLQADEGGFGGSLGAKMGASRPVDERPQVDPDAVTVQAPLPHRPQPSRPVPAPTPSPDPSPAVASMPSGLADLVGPVQPAPAPSSAALAEQKTVTFAAPTPGAYGDRPSRPTRRGSRAAASTPGGTGTGGAGRPTPPSDPLNDPLGVPYSRGTGSPTGPISTPSPASTGPIAASAPSGGSIPARGPVPPSGPASSRGPVSGGSSMPPMGPTTSGGFPASSPAPDPLTAPYGSTPEPAKPVSDNPWARATTPGSGGWSAAANTADILDDPAPSYSSYQNPVYDPPPVSSYEANSSYEVSSGWATIEDDVLTGPSPAVSTPTNPSRAVSPNEGRPASGSTGGYGYEAGSYVSPATPASPAAWPEPAPGPASGGGSNWPSYGDLYGPGSDVTAPDARSRAGSRGGHHRNQEPDYPDYYR</sequence>
<evidence type="ECO:0000313" key="2">
    <source>
        <dbReference type="EMBL" id="GIH90666.1"/>
    </source>
</evidence>
<feature type="compositionally biased region" description="Basic and acidic residues" evidence="1">
    <location>
        <begin position="512"/>
        <end position="523"/>
    </location>
</feature>
<gene>
    <name evidence="2" type="ORF">Psi01_12960</name>
</gene>
<feature type="compositionally biased region" description="Pro residues" evidence="1">
    <location>
        <begin position="148"/>
        <end position="167"/>
    </location>
</feature>
<reference evidence="2 3" key="1">
    <citation type="submission" date="2021-01" db="EMBL/GenBank/DDBJ databases">
        <title>Whole genome shotgun sequence of Planobispora siamensis NBRC 107568.</title>
        <authorList>
            <person name="Komaki H."/>
            <person name="Tamura T."/>
        </authorList>
    </citation>
    <scope>NUCLEOTIDE SEQUENCE [LARGE SCALE GENOMIC DNA]</scope>
    <source>
        <strain evidence="2 3">NBRC 107568</strain>
    </source>
</reference>
<feature type="compositionally biased region" description="Low complexity" evidence="1">
    <location>
        <begin position="257"/>
        <end position="291"/>
    </location>
</feature>
<dbReference type="Proteomes" id="UP000619788">
    <property type="component" value="Unassembled WGS sequence"/>
</dbReference>
<keyword evidence="3" id="KW-1185">Reference proteome</keyword>
<dbReference type="RefSeq" id="WP_204063006.1">
    <property type="nucleotide sequence ID" value="NZ_BOOJ01000012.1"/>
</dbReference>
<feature type="compositionally biased region" description="Polar residues" evidence="1">
    <location>
        <begin position="396"/>
        <end position="408"/>
    </location>
</feature>
<name>A0A8J3SDN1_9ACTN</name>
<evidence type="ECO:0000256" key="1">
    <source>
        <dbReference type="SAM" id="MobiDB-lite"/>
    </source>
</evidence>
<feature type="compositionally biased region" description="Basic and acidic residues" evidence="1">
    <location>
        <begin position="36"/>
        <end position="67"/>
    </location>
</feature>
<proteinExistence type="predicted"/>
<comment type="caution">
    <text evidence="2">The sequence shown here is derived from an EMBL/GenBank/DDBJ whole genome shotgun (WGS) entry which is preliminary data.</text>
</comment>
<protein>
    <submittedName>
        <fullName evidence="2">Uncharacterized protein</fullName>
    </submittedName>
</protein>
<feature type="region of interest" description="Disordered" evidence="1">
    <location>
        <begin position="36"/>
        <end position="523"/>
    </location>
</feature>
<dbReference type="EMBL" id="BOOJ01000012">
    <property type="protein sequence ID" value="GIH90666.1"/>
    <property type="molecule type" value="Genomic_DNA"/>
</dbReference>
<accession>A0A8J3SDN1</accession>
<organism evidence="2 3">
    <name type="scientific">Planobispora siamensis</name>
    <dbReference type="NCBI Taxonomy" id="936338"/>
    <lineage>
        <taxon>Bacteria</taxon>
        <taxon>Bacillati</taxon>
        <taxon>Actinomycetota</taxon>
        <taxon>Actinomycetes</taxon>
        <taxon>Streptosporangiales</taxon>
        <taxon>Streptosporangiaceae</taxon>
        <taxon>Planobispora</taxon>
    </lineage>
</organism>